<protein>
    <submittedName>
        <fullName evidence="1">Uncharacterized protein</fullName>
    </submittedName>
</protein>
<name>W7CX70_9LIST</name>
<comment type="caution">
    <text evidence="1">The sequence shown here is derived from an EMBL/GenBank/DDBJ whole genome shotgun (WGS) entry which is preliminary data.</text>
</comment>
<dbReference type="EMBL" id="AODH01000040">
    <property type="protein sequence ID" value="EUJ37648.1"/>
    <property type="molecule type" value="Genomic_DNA"/>
</dbReference>
<organism evidence="1 2">
    <name type="scientific">Brochothrix campestris FSL F6-1037</name>
    <dbReference type="NCBI Taxonomy" id="1265861"/>
    <lineage>
        <taxon>Bacteria</taxon>
        <taxon>Bacillati</taxon>
        <taxon>Bacillota</taxon>
        <taxon>Bacilli</taxon>
        <taxon>Bacillales</taxon>
        <taxon>Listeriaceae</taxon>
        <taxon>Brochothrix</taxon>
    </lineage>
</organism>
<accession>W7CX70</accession>
<dbReference type="Gene3D" id="3.40.1440.10">
    <property type="entry name" value="GIY-YIG endonuclease"/>
    <property type="match status" value="1"/>
</dbReference>
<dbReference type="Proteomes" id="UP000019243">
    <property type="component" value="Unassembled WGS sequence"/>
</dbReference>
<reference evidence="1 2" key="1">
    <citation type="submission" date="2012-12" db="EMBL/GenBank/DDBJ databases">
        <title>Novel taxa of Listeriaceae from agricultural environments in the United States.</title>
        <authorList>
            <person name="den Bakker H.C."/>
            <person name="Allred A."/>
            <person name="Warchocki S."/>
            <person name="Wright E.M."/>
            <person name="Burrell A."/>
            <person name="Nightingale K.K."/>
            <person name="Kephart D."/>
            <person name="Wiedmann M."/>
        </authorList>
    </citation>
    <scope>NUCLEOTIDE SEQUENCE [LARGE SCALE GENOMIC DNA]</scope>
    <source>
        <strain evidence="1 2">FSL F6-1037</strain>
    </source>
</reference>
<proteinExistence type="predicted"/>
<evidence type="ECO:0000313" key="2">
    <source>
        <dbReference type="Proteomes" id="UP000019243"/>
    </source>
</evidence>
<dbReference type="InterPro" id="IPR035901">
    <property type="entry name" value="GIY-YIG_endonuc_sf"/>
</dbReference>
<evidence type="ECO:0000313" key="1">
    <source>
        <dbReference type="EMBL" id="EUJ37648.1"/>
    </source>
</evidence>
<dbReference type="AlphaFoldDB" id="W7CX70"/>
<sequence length="146" mass="16943">MTKDVFYLPSFKQLTAQKEALTEQPWYSFDSIDDNHITTRPGVYCIASSKDKGASKQIIYINQTDNLKNHLTSYVSITNITTSKLEKALVNDPHLTAIRSIEQAHIYLKNDCYYKFSQIDDTRERLFLEHSLKFTLSPRYLTVRAN</sequence>
<keyword evidence="2" id="KW-1185">Reference proteome</keyword>
<dbReference type="RefSeq" id="WP_035315127.1">
    <property type="nucleotide sequence ID" value="NZ_AODH01000040.1"/>
</dbReference>
<gene>
    <name evidence="1" type="ORF">BCAMP_09810</name>
</gene>